<dbReference type="Gene3D" id="3.40.50.1820">
    <property type="entry name" value="alpha/beta hydrolase"/>
    <property type="match status" value="1"/>
</dbReference>
<protein>
    <recommendedName>
        <fullName evidence="5">DUF676 domain-containing protein</fullName>
    </recommendedName>
</protein>
<sequence>MHSSAGEEQREARRQKDQRLRIEKDIEERNERARKHLSESSGDELPEDEPREDQEPHSTDEQTPSAAKKKRLFSVPATQLGMRVMNPGPVNPTVDIVAVHGLGAIPDITWKESKSGVNWLSDPQMLPSRTPDARILRFGYDSLWLGKEAIRTRLPTIADKLLLVLARERQQDPMRPLIFIGHCFGGLVIQRALITAKLHPESETEEAILKSTVGAVFLGTPHRGTGAFGSQSALLAAIAAQTDLYLSMESEVLDAMKVERGELLDVSEDFLKLSVRENLRITCFFEQRESNLGKMIGRDDIKQFVVDETSAKLGANRAIGLPTDHFKLNKFAAPEDGNYLDVAGEVSRLYTEALKLASERCSSKSDSAGDLEQYRRLIAKQELKLEEAAKEAALKEEEFERRFQEKLEENVLLPKDDVRTGKQQVERLKRNMRRYGLGKRAVRSILQDNPTPSTEDSSHDNMQERDQWYQNSLKGSLFEAGLEEGEVDAIIHDTGETMVVEGVRTSVTRMSERWLDERTLRRYDIPFMRDPAQSPIHFNY</sequence>
<evidence type="ECO:0008006" key="5">
    <source>
        <dbReference type="Google" id="ProtNLM"/>
    </source>
</evidence>
<organism evidence="3 4">
    <name type="scientific">Diaporthe eres</name>
    <name type="common">Phomopsis oblonga</name>
    <dbReference type="NCBI Taxonomy" id="83184"/>
    <lineage>
        <taxon>Eukaryota</taxon>
        <taxon>Fungi</taxon>
        <taxon>Dikarya</taxon>
        <taxon>Ascomycota</taxon>
        <taxon>Pezizomycotina</taxon>
        <taxon>Sordariomycetes</taxon>
        <taxon>Sordariomycetidae</taxon>
        <taxon>Diaporthales</taxon>
        <taxon>Diaporthaceae</taxon>
        <taxon>Diaporthe</taxon>
        <taxon>Diaporthe eres species complex</taxon>
    </lineage>
</organism>
<proteinExistence type="predicted"/>
<dbReference type="Proteomes" id="UP001430848">
    <property type="component" value="Unassembled WGS sequence"/>
</dbReference>
<evidence type="ECO:0000256" key="1">
    <source>
        <dbReference type="SAM" id="Coils"/>
    </source>
</evidence>
<dbReference type="EMBL" id="JAKNSF020000004">
    <property type="protein sequence ID" value="KAK7739590.1"/>
    <property type="molecule type" value="Genomic_DNA"/>
</dbReference>
<gene>
    <name evidence="3" type="ORF">SLS63_001936</name>
</gene>
<keyword evidence="4" id="KW-1185">Reference proteome</keyword>
<feature type="compositionally biased region" description="Acidic residues" evidence="2">
    <location>
        <begin position="41"/>
        <end position="52"/>
    </location>
</feature>
<dbReference type="PANTHER" id="PTHR48182:SF3">
    <property type="entry name" value="DUF676 DOMAIN-CONTAINING PROTEIN"/>
    <property type="match status" value="1"/>
</dbReference>
<evidence type="ECO:0000256" key="2">
    <source>
        <dbReference type="SAM" id="MobiDB-lite"/>
    </source>
</evidence>
<feature type="compositionally biased region" description="Basic and acidic residues" evidence="2">
    <location>
        <begin position="1"/>
        <end position="31"/>
    </location>
</feature>
<feature type="coiled-coil region" evidence="1">
    <location>
        <begin position="371"/>
        <end position="409"/>
    </location>
</feature>
<dbReference type="SUPFAM" id="SSF53474">
    <property type="entry name" value="alpha/beta-Hydrolases"/>
    <property type="match status" value="1"/>
</dbReference>
<dbReference type="InterPro" id="IPR029058">
    <property type="entry name" value="AB_hydrolase_fold"/>
</dbReference>
<keyword evidence="1" id="KW-0175">Coiled coil</keyword>
<dbReference type="InterPro" id="IPR052374">
    <property type="entry name" value="SERAC1"/>
</dbReference>
<dbReference type="PANTHER" id="PTHR48182">
    <property type="entry name" value="PROTEIN SERAC1"/>
    <property type="match status" value="1"/>
</dbReference>
<evidence type="ECO:0000313" key="4">
    <source>
        <dbReference type="Proteomes" id="UP001430848"/>
    </source>
</evidence>
<evidence type="ECO:0000313" key="3">
    <source>
        <dbReference type="EMBL" id="KAK7739590.1"/>
    </source>
</evidence>
<accession>A0ABR1PLR2</accession>
<name>A0ABR1PLR2_DIAER</name>
<comment type="caution">
    <text evidence="3">The sequence shown here is derived from an EMBL/GenBank/DDBJ whole genome shotgun (WGS) entry which is preliminary data.</text>
</comment>
<reference evidence="3 4" key="1">
    <citation type="submission" date="2024-02" db="EMBL/GenBank/DDBJ databases">
        <title>De novo assembly and annotation of 12 fungi associated with fruit tree decline syndrome in Ontario, Canada.</title>
        <authorList>
            <person name="Sulman M."/>
            <person name="Ellouze W."/>
            <person name="Ilyukhin E."/>
        </authorList>
    </citation>
    <scope>NUCLEOTIDE SEQUENCE [LARGE SCALE GENOMIC DNA]</scope>
    <source>
        <strain evidence="3 4">M169</strain>
    </source>
</reference>
<feature type="region of interest" description="Disordered" evidence="2">
    <location>
        <begin position="1"/>
        <end position="71"/>
    </location>
</feature>